<evidence type="ECO:0000313" key="1">
    <source>
        <dbReference type="EMBL" id="KAJ8635279.1"/>
    </source>
</evidence>
<gene>
    <name evidence="1" type="ORF">MRB53_009546</name>
</gene>
<reference evidence="1 2" key="1">
    <citation type="journal article" date="2022" name="Hortic Res">
        <title>A haplotype resolved chromosomal level avocado genome allows analysis of novel avocado genes.</title>
        <authorList>
            <person name="Nath O."/>
            <person name="Fletcher S.J."/>
            <person name="Hayward A."/>
            <person name="Shaw L.M."/>
            <person name="Masouleh A.K."/>
            <person name="Furtado A."/>
            <person name="Henry R.J."/>
            <person name="Mitter N."/>
        </authorList>
    </citation>
    <scope>NUCLEOTIDE SEQUENCE [LARGE SCALE GENOMIC DNA]</scope>
    <source>
        <strain evidence="2">cv. Hass</strain>
    </source>
</reference>
<evidence type="ECO:0000313" key="2">
    <source>
        <dbReference type="Proteomes" id="UP001234297"/>
    </source>
</evidence>
<name>A0ACC2LQF3_PERAE</name>
<dbReference type="Proteomes" id="UP001234297">
    <property type="component" value="Chromosome 3"/>
</dbReference>
<comment type="caution">
    <text evidence="1">The sequence shown here is derived from an EMBL/GenBank/DDBJ whole genome shotgun (WGS) entry which is preliminary data.</text>
</comment>
<proteinExistence type="predicted"/>
<keyword evidence="2" id="KW-1185">Reference proteome</keyword>
<organism evidence="1 2">
    <name type="scientific">Persea americana</name>
    <name type="common">Avocado</name>
    <dbReference type="NCBI Taxonomy" id="3435"/>
    <lineage>
        <taxon>Eukaryota</taxon>
        <taxon>Viridiplantae</taxon>
        <taxon>Streptophyta</taxon>
        <taxon>Embryophyta</taxon>
        <taxon>Tracheophyta</taxon>
        <taxon>Spermatophyta</taxon>
        <taxon>Magnoliopsida</taxon>
        <taxon>Magnoliidae</taxon>
        <taxon>Laurales</taxon>
        <taxon>Lauraceae</taxon>
        <taxon>Persea</taxon>
    </lineage>
</organism>
<protein>
    <submittedName>
        <fullName evidence="1">Uncharacterized protein</fullName>
    </submittedName>
</protein>
<sequence>MADRVHPAAGSPPPADETTKSQPENHPPKQAPPPGTYVIQVPKDQIYRVPPPENARLYKKHQKPRRSCCCCCLAWILGVLISLVLAAAIAAGIFYLVVRPKIPKYSVDGLSIKGINLTSVQTNPTLYPEFHVTVRAENPNKKIGIYYEKGSSVTVFYSDIDLCNGALPVFYQGRKNVTVFQTALTGNGIRLSDVVRGNLLTQQREGQIPLELDLRVPVRIKVGAVKTWKITVKVRCDLKVNDLTEDSRLVSKSCKVDVDL</sequence>
<dbReference type="EMBL" id="CM056811">
    <property type="protein sequence ID" value="KAJ8635279.1"/>
    <property type="molecule type" value="Genomic_DNA"/>
</dbReference>
<accession>A0ACC2LQF3</accession>